<dbReference type="Pfam" id="PF13360">
    <property type="entry name" value="PQQ_2"/>
    <property type="match status" value="1"/>
</dbReference>
<evidence type="ECO:0000259" key="2">
    <source>
        <dbReference type="Pfam" id="PF13360"/>
    </source>
</evidence>
<keyword evidence="1" id="KW-0732">Signal</keyword>
<evidence type="ECO:0000313" key="4">
    <source>
        <dbReference type="Proteomes" id="UP000324479"/>
    </source>
</evidence>
<dbReference type="InterPro" id="IPR015943">
    <property type="entry name" value="WD40/YVTN_repeat-like_dom_sf"/>
</dbReference>
<evidence type="ECO:0000313" key="3">
    <source>
        <dbReference type="EMBL" id="KAA5545948.1"/>
    </source>
</evidence>
<gene>
    <name evidence="3" type="ORF">FYK55_03275</name>
</gene>
<dbReference type="InterPro" id="IPR018391">
    <property type="entry name" value="PQQ_b-propeller_rpt"/>
</dbReference>
<dbReference type="Proteomes" id="UP000324479">
    <property type="component" value="Unassembled WGS sequence"/>
</dbReference>
<accession>A0A5M6DEJ1</accession>
<name>A0A5M6DEJ1_9BACT</name>
<reference evidence="3 4" key="1">
    <citation type="submission" date="2019-08" db="EMBL/GenBank/DDBJ databases">
        <authorList>
            <person name="Dhanesh K."/>
            <person name="Kumar G."/>
            <person name="Sasikala C."/>
            <person name="Venkata Ramana C."/>
        </authorList>
    </citation>
    <scope>NUCLEOTIDE SEQUENCE [LARGE SCALE GENOMIC DNA]</scope>
    <source>
        <strain evidence="3 4">JC645</strain>
    </source>
</reference>
<dbReference type="InterPro" id="IPR011047">
    <property type="entry name" value="Quinoprotein_ADH-like_sf"/>
</dbReference>
<comment type="caution">
    <text evidence="3">The sequence shown here is derived from an EMBL/GenBank/DDBJ whole genome shotgun (WGS) entry which is preliminary data.</text>
</comment>
<sequence length="431" mass="46728">MLPRFFLLSVLLASATLAAGIAASQDVDGRRDSWTRFRGPQASGVADADLPVQWSDQKNLAWKTELPGKGSSSPVVWNDHIYLTAYDGYGLDVEDPGERSALRLHVLCIGLDNGELIWDCEIEPSSEEQPVGKRIAEHGYASPTPCADGSAVYASFGPSGVAAVSHDGELLWRRNVGGETAGFGAAASPILYRDLVIQNASIESGKLFALDKATGEIRWQADSIDRAWTTPTLVELPGGKTELIVNQKGAVLGFDPDTGDRLWQCDAIGDYVVPCVIARGDVLYCSGGRSNKTFAIRAGGRGDVSESHLLWEQSRGANVTSPILVGDYLYWSHDKAIALCLRASDGEEMFRERMPTRARVYASIVSDGKRLFLTTRDAGVLVLDAGPKYNELAVNRLGDSEERFNATPAIVGDRLLLRSDQCLYCIRTDSN</sequence>
<feature type="chain" id="PRO_5024368714" evidence="1">
    <location>
        <begin position="19"/>
        <end position="431"/>
    </location>
</feature>
<dbReference type="SUPFAM" id="SSF50998">
    <property type="entry name" value="Quinoprotein alcohol dehydrogenase-like"/>
    <property type="match status" value="1"/>
</dbReference>
<protein>
    <submittedName>
        <fullName evidence="3">PQQ-like beta-propeller repeat protein</fullName>
    </submittedName>
</protein>
<dbReference type="RefSeq" id="WP_150074857.1">
    <property type="nucleotide sequence ID" value="NZ_VWOX01000002.1"/>
</dbReference>
<evidence type="ECO:0000256" key="1">
    <source>
        <dbReference type="SAM" id="SignalP"/>
    </source>
</evidence>
<organism evidence="3 4">
    <name type="scientific">Roseiconus nitratireducens</name>
    <dbReference type="NCBI Taxonomy" id="2605748"/>
    <lineage>
        <taxon>Bacteria</taxon>
        <taxon>Pseudomonadati</taxon>
        <taxon>Planctomycetota</taxon>
        <taxon>Planctomycetia</taxon>
        <taxon>Pirellulales</taxon>
        <taxon>Pirellulaceae</taxon>
        <taxon>Roseiconus</taxon>
    </lineage>
</organism>
<dbReference type="AlphaFoldDB" id="A0A5M6DEJ1"/>
<dbReference type="EMBL" id="VWOX01000002">
    <property type="protein sequence ID" value="KAA5545948.1"/>
    <property type="molecule type" value="Genomic_DNA"/>
</dbReference>
<feature type="domain" description="Pyrrolo-quinoline quinone repeat" evidence="2">
    <location>
        <begin position="106"/>
        <end position="349"/>
    </location>
</feature>
<feature type="signal peptide" evidence="1">
    <location>
        <begin position="1"/>
        <end position="18"/>
    </location>
</feature>
<keyword evidence="4" id="KW-1185">Reference proteome</keyword>
<dbReference type="PANTHER" id="PTHR34512">
    <property type="entry name" value="CELL SURFACE PROTEIN"/>
    <property type="match status" value="1"/>
</dbReference>
<dbReference type="Gene3D" id="2.130.10.10">
    <property type="entry name" value="YVTN repeat-like/Quinoprotein amine dehydrogenase"/>
    <property type="match status" value="1"/>
</dbReference>
<dbReference type="InterPro" id="IPR002372">
    <property type="entry name" value="PQQ_rpt_dom"/>
</dbReference>
<dbReference type="Gene3D" id="2.40.10.480">
    <property type="match status" value="1"/>
</dbReference>
<proteinExistence type="predicted"/>
<dbReference type="SMART" id="SM00564">
    <property type="entry name" value="PQQ"/>
    <property type="match status" value="5"/>
</dbReference>
<dbReference type="PANTHER" id="PTHR34512:SF30">
    <property type="entry name" value="OUTER MEMBRANE PROTEIN ASSEMBLY FACTOR BAMB"/>
    <property type="match status" value="1"/>
</dbReference>